<dbReference type="GO" id="GO:0004674">
    <property type="term" value="F:protein serine/threonine kinase activity"/>
    <property type="evidence" value="ECO:0007669"/>
    <property type="project" value="UniProtKB-KW"/>
</dbReference>
<feature type="chain" id="PRO_5020032732" description="non-specific serine/threonine protein kinase" evidence="22">
    <location>
        <begin position="20"/>
        <end position="1967"/>
    </location>
</feature>
<evidence type="ECO:0000256" key="3">
    <source>
        <dbReference type="ARBA" id="ARBA00012513"/>
    </source>
</evidence>
<feature type="transmembrane region" description="Helical" evidence="21">
    <location>
        <begin position="1599"/>
        <end position="1617"/>
    </location>
</feature>
<evidence type="ECO:0000256" key="10">
    <source>
        <dbReference type="ARBA" id="ARBA00022741"/>
    </source>
</evidence>
<comment type="similarity">
    <text evidence="2">Belongs to the protein kinase superfamily. Ser/Thr protein kinase family.</text>
</comment>
<name>A0A4D6NSU4_VIGUN</name>
<organism evidence="24 25">
    <name type="scientific">Vigna unguiculata</name>
    <name type="common">Cowpea</name>
    <dbReference type="NCBI Taxonomy" id="3917"/>
    <lineage>
        <taxon>Eukaryota</taxon>
        <taxon>Viridiplantae</taxon>
        <taxon>Streptophyta</taxon>
        <taxon>Embryophyta</taxon>
        <taxon>Tracheophyta</taxon>
        <taxon>Spermatophyta</taxon>
        <taxon>Magnoliopsida</taxon>
        <taxon>eudicotyledons</taxon>
        <taxon>Gunneridae</taxon>
        <taxon>Pentapetalae</taxon>
        <taxon>rosids</taxon>
        <taxon>fabids</taxon>
        <taxon>Fabales</taxon>
        <taxon>Fabaceae</taxon>
        <taxon>Papilionoideae</taxon>
        <taxon>50 kb inversion clade</taxon>
        <taxon>NPAAA clade</taxon>
        <taxon>indigoferoid/millettioid clade</taxon>
        <taxon>Phaseoleae</taxon>
        <taxon>Vigna</taxon>
    </lineage>
</organism>
<dbReference type="Proteomes" id="UP000501690">
    <property type="component" value="Linkage Group LG11"/>
</dbReference>
<dbReference type="InterPro" id="IPR050647">
    <property type="entry name" value="Plant_LRR-RLKs"/>
</dbReference>
<evidence type="ECO:0000256" key="9">
    <source>
        <dbReference type="ARBA" id="ARBA00022737"/>
    </source>
</evidence>
<dbReference type="Gene3D" id="3.30.200.20">
    <property type="entry name" value="Phosphorylase Kinase, domain 1"/>
    <property type="match status" value="2"/>
</dbReference>
<dbReference type="InterPro" id="IPR003591">
    <property type="entry name" value="Leu-rich_rpt_typical-subtyp"/>
</dbReference>
<protein>
    <recommendedName>
        <fullName evidence="3">non-specific serine/threonine protein kinase</fullName>
        <ecNumber evidence="3">2.7.11.1</ecNumber>
    </recommendedName>
</protein>
<keyword evidence="8 22" id="KW-0732">Signal</keyword>
<comment type="catalytic activity">
    <reaction evidence="17">
        <text>L-threonyl-[protein] + ATP = O-phospho-L-threonyl-[protein] + ADP + H(+)</text>
        <dbReference type="Rhea" id="RHEA:46608"/>
        <dbReference type="Rhea" id="RHEA-COMP:11060"/>
        <dbReference type="Rhea" id="RHEA-COMP:11605"/>
        <dbReference type="ChEBI" id="CHEBI:15378"/>
        <dbReference type="ChEBI" id="CHEBI:30013"/>
        <dbReference type="ChEBI" id="CHEBI:30616"/>
        <dbReference type="ChEBI" id="CHEBI:61977"/>
        <dbReference type="ChEBI" id="CHEBI:456216"/>
        <dbReference type="EC" id="2.7.11.1"/>
    </reaction>
</comment>
<evidence type="ECO:0000256" key="17">
    <source>
        <dbReference type="ARBA" id="ARBA00047899"/>
    </source>
</evidence>
<dbReference type="FunFam" id="3.80.10.10:FF:000515">
    <property type="entry name" value="Leucine-rich repeat receptor-like protein kinase"/>
    <property type="match status" value="1"/>
</dbReference>
<sequence length="1967" mass="217215">MSAAFRLLLLLSLFSLLTAQQHDQRQLLLNLKSSLKSSKFSKLFDSWNGTNSVCSFNGVTCNNLRSVTEINLSNKNLTGVLPFHSLCNLPSLQKLAFGYNALYGNVSEDIRKCVSLRYLDLGNNLFSGPFPDISPLNHLEYLFLNKSGFSGTFPWQSLLNMTGLLQLSVGDNPFDFTPFPREVVSLKKLNWLYLSNCTLGGKLPVGLGNLTELTELEFSDNHITGEFPAEIVNLRKLWQLVFFNNSFTGKIPTGLRNLTGLQFLDGSMNRLEGDLSEVKYLTNLVSLQFFENNLSGEIPNEIGEFKGLQALSLYRNKLTGPIPQKVGSWAEFDFIDVSENFLSGTIPPEMCKKGKMTALLVLQNNLSGEIPATYGDCWSMKRFRVSSNSLSGTVPPAIWGLPNAEIIDIELNQLEGPVAPDIRNAKKLASILARQNRLSGEIPEEISKATSLVSVDLSENQISGKIPEGIGELKELGNLHLQSNRLSGSIPESLGSCKSLNDIDLSRNSLSGEIPTSLGSFPALNSLNLSDNDLSGEIPGGLAFLRLSLFDLSYNRLRGPIPQALTLEAYNGSLSGNPGLCSVDAINSFPRCSSSSGMSKDMRALVICFAIASILLLSCLGVYLQIKRRKEEGERFGERSLKEESWDVKSFHVLSFSEGEILDSIKQENLIGKGGSGNVYRVTLSNGKELAVKHIWNTDVPARKKSWSSTPMLGNKQGGKSKEFDAEVQALSSIRHVNVVKLYCSITSEDSSLLVYEYLPNGSLWDRLHTSRKMELDWETRYEIAVGAAKGLEYLHHGCERPVIHRDVKSSNILLDEFLKPRIADFGLAKVVQANVGKDSSSRVIAGTHGYIAPEYGYTYKVTEKSDVYSFGVVLMELVTGKRPNEAEFGENKDLVSWVHNMARSKEGLRGVVDSRIPEMYKEEACKVLRTAVLCTGTLPALRPTMRAVVLEQEPAFSSSRLVTASLSDPLNHSISYIHLLHPSSFPATITLTTITSPLFSSLKMNHHPFITLFSTILIVSTTTLSLSQVIITSGTTNNHSQFFFLMKLSLSGKYPMNWDAGKPVCSFTGVTCNTEGDVISLDLSGWSSLTGKFPADTCSYLPQLRVLRLGHTRFKFNVDTILNCSHLEELNMNHMSQTGTLPDFSSLKSLRILDLSYNSFTGQFPMSVFNLTNLEVLNFNENGGFNLWQLPADIDRLKNLKSMVLTTCMVHGQIPASIGNITSLIDLELSGNFLTGQIPKELGQLKNLRQLELYYNYHLVGNIPEELGNLTELVDLDMSVNKFTGSIPESVCRLPKLQVLQLYNNSLTGEIPGAIENSTALRMLSLYDNFLVGQVPKKLGQFSGMLLLDLSENKFSGPLPTEVCKGGTLEYFLVLDNMFSGEIPQSYANCMMLLRFRVSNNRLEGSIPAGLLGLPHVSIIDVSNNNLNGPIPEINGNSRNLSELFLQRNKISGVITPTISRAISLVKIDFSYNLLSGPIPSEIGNLRRLNLLMLQGNKLNSSIPGSLSSLGSLNLLDLSNNLLTGSIPESLSVLLPNSINFSHNMLSGPIPPKLVKGGLVESFAGNPGLCVLPVYANSSDRNFPICASAYKNKRINTIWIAGVSVVLIFIGSALFLKRRCSKDTAAVEHEETLSSSVFSYDVKSFHKISFDQREIVESLVDKNIMGHGGSGTVYKIELKSGDIVAVKRLWSRKSKDSTPEDRLFVDKALKAEVETLGSIRHKNIVKLYCCFSSFDCSLLVYEYMPNGNLWDSLHKGWTLLDWPTRYRIALGIAQGLSYLHHDLLLPIIHRDIKSTNILLDVDYQPRVADFGIAKVLQARGVKDSTTTVIAGTYGYLAPEFAYSSRATTKCDVYSFGVILMELLTGKKPVEAEFGENRNIVFWVSNKVEGKEGARPSEVFDPRLSCSFKDDMIKVLRVAIRCTYKAPTSRPTMKEVVQLLIEAEPRGSDSCKLSTKDVSNVKKPYEL</sequence>
<dbReference type="FunFam" id="1.10.510.10:FF:000365">
    <property type="entry name" value="Leucine-rich repeat receptor-like serine/threonine-protein kinase At1g17230"/>
    <property type="match status" value="1"/>
</dbReference>
<comment type="catalytic activity">
    <reaction evidence="18">
        <text>L-seryl-[protein] + ATP = O-phospho-L-seryl-[protein] + ADP + H(+)</text>
        <dbReference type="Rhea" id="RHEA:17989"/>
        <dbReference type="Rhea" id="RHEA-COMP:9863"/>
        <dbReference type="Rhea" id="RHEA-COMP:11604"/>
        <dbReference type="ChEBI" id="CHEBI:15378"/>
        <dbReference type="ChEBI" id="CHEBI:29999"/>
        <dbReference type="ChEBI" id="CHEBI:30616"/>
        <dbReference type="ChEBI" id="CHEBI:83421"/>
        <dbReference type="ChEBI" id="CHEBI:456216"/>
        <dbReference type="EC" id="2.7.11.1"/>
    </reaction>
</comment>
<dbReference type="Pfam" id="PF00069">
    <property type="entry name" value="Pkinase"/>
    <property type="match status" value="2"/>
</dbReference>
<keyword evidence="6" id="KW-0808">Transferase</keyword>
<dbReference type="InterPro" id="IPR011009">
    <property type="entry name" value="Kinase-like_dom_sf"/>
</dbReference>
<evidence type="ECO:0000256" key="22">
    <source>
        <dbReference type="SAM" id="SignalP"/>
    </source>
</evidence>
<dbReference type="PROSITE" id="PS00108">
    <property type="entry name" value="PROTEIN_KINASE_ST"/>
    <property type="match status" value="2"/>
</dbReference>
<feature type="region of interest" description="Disordered" evidence="20">
    <location>
        <begin position="1948"/>
        <end position="1967"/>
    </location>
</feature>
<evidence type="ECO:0000256" key="21">
    <source>
        <dbReference type="SAM" id="Phobius"/>
    </source>
</evidence>
<gene>
    <name evidence="24" type="ORF">DEO72_LG11g3024</name>
</gene>
<dbReference type="InterPro" id="IPR017441">
    <property type="entry name" value="Protein_kinase_ATP_BS"/>
</dbReference>
<dbReference type="Pfam" id="PF13855">
    <property type="entry name" value="LRR_8"/>
    <property type="match status" value="1"/>
</dbReference>
<dbReference type="GO" id="GO:0005524">
    <property type="term" value="F:ATP binding"/>
    <property type="evidence" value="ECO:0007669"/>
    <property type="project" value="UniProtKB-UniRule"/>
</dbReference>
<keyword evidence="5" id="KW-0433">Leucine-rich repeat</keyword>
<dbReference type="SMART" id="SM00369">
    <property type="entry name" value="LRR_TYP"/>
    <property type="match status" value="9"/>
</dbReference>
<evidence type="ECO:0000256" key="19">
    <source>
        <dbReference type="PROSITE-ProRule" id="PRU10141"/>
    </source>
</evidence>
<evidence type="ECO:0000256" key="11">
    <source>
        <dbReference type="ARBA" id="ARBA00022777"/>
    </source>
</evidence>
<evidence type="ECO:0000256" key="16">
    <source>
        <dbReference type="ARBA" id="ARBA00023180"/>
    </source>
</evidence>
<dbReference type="InterPro" id="IPR013210">
    <property type="entry name" value="LRR_N_plant-typ"/>
</dbReference>
<feature type="domain" description="Protein kinase" evidence="23">
    <location>
        <begin position="1660"/>
        <end position="1941"/>
    </location>
</feature>
<evidence type="ECO:0000259" key="23">
    <source>
        <dbReference type="PROSITE" id="PS50011"/>
    </source>
</evidence>
<evidence type="ECO:0000256" key="7">
    <source>
        <dbReference type="ARBA" id="ARBA00022692"/>
    </source>
</evidence>
<reference evidence="24 25" key="1">
    <citation type="submission" date="2019-04" db="EMBL/GenBank/DDBJ databases">
        <title>An improved genome assembly and genetic linkage map for asparagus bean, Vigna unguiculata ssp. sesquipedialis.</title>
        <authorList>
            <person name="Xia Q."/>
            <person name="Zhang R."/>
            <person name="Dong Y."/>
        </authorList>
    </citation>
    <scope>NUCLEOTIDE SEQUENCE [LARGE SCALE GENOMIC DNA]</scope>
    <source>
        <tissue evidence="24">Leaf</tissue>
    </source>
</reference>
<evidence type="ECO:0000256" key="14">
    <source>
        <dbReference type="ARBA" id="ARBA00023136"/>
    </source>
</evidence>
<dbReference type="Pfam" id="PF08263">
    <property type="entry name" value="LRRNT_2"/>
    <property type="match status" value="2"/>
</dbReference>
<keyword evidence="10 19" id="KW-0547">Nucleotide-binding</keyword>
<evidence type="ECO:0000256" key="18">
    <source>
        <dbReference type="ARBA" id="ARBA00048679"/>
    </source>
</evidence>
<dbReference type="Gene3D" id="3.80.10.10">
    <property type="entry name" value="Ribonuclease Inhibitor"/>
    <property type="match status" value="7"/>
</dbReference>
<keyword evidence="16" id="KW-0325">Glycoprotein</keyword>
<feature type="transmembrane region" description="Helical" evidence="21">
    <location>
        <begin position="604"/>
        <end position="626"/>
    </location>
</feature>
<keyword evidence="12 19" id="KW-0067">ATP-binding</keyword>
<dbReference type="FunFam" id="1.10.510.10:FF:000276">
    <property type="entry name" value="LRR receptor-like serine/threonine-protein kinase RCH1"/>
    <property type="match status" value="1"/>
</dbReference>
<dbReference type="Pfam" id="PF00560">
    <property type="entry name" value="LRR_1"/>
    <property type="match status" value="5"/>
</dbReference>
<evidence type="ECO:0000256" key="12">
    <source>
        <dbReference type="ARBA" id="ARBA00022840"/>
    </source>
</evidence>
<keyword evidence="14 21" id="KW-0472">Membrane</keyword>
<dbReference type="EC" id="2.7.11.1" evidence="3"/>
<keyword evidence="7 21" id="KW-0812">Transmembrane</keyword>
<dbReference type="PANTHER" id="PTHR48056">
    <property type="entry name" value="LRR RECEPTOR-LIKE SERINE/THREONINE-PROTEIN KINASE-RELATED"/>
    <property type="match status" value="1"/>
</dbReference>
<dbReference type="InterPro" id="IPR032675">
    <property type="entry name" value="LRR_dom_sf"/>
</dbReference>
<evidence type="ECO:0000256" key="5">
    <source>
        <dbReference type="ARBA" id="ARBA00022614"/>
    </source>
</evidence>
<dbReference type="GO" id="GO:0016020">
    <property type="term" value="C:membrane"/>
    <property type="evidence" value="ECO:0007669"/>
    <property type="project" value="UniProtKB-SubCell"/>
</dbReference>
<dbReference type="FunFam" id="3.80.10.10:FF:000330">
    <property type="entry name" value="Receptor protein-tyrosine kinase CEPR1"/>
    <property type="match status" value="1"/>
</dbReference>
<keyword evidence="15" id="KW-0675">Receptor</keyword>
<evidence type="ECO:0000256" key="6">
    <source>
        <dbReference type="ARBA" id="ARBA00022679"/>
    </source>
</evidence>
<keyword evidence="13 21" id="KW-1133">Transmembrane helix</keyword>
<dbReference type="Gene3D" id="1.10.510.10">
    <property type="entry name" value="Transferase(Phosphotransferase) domain 1"/>
    <property type="match status" value="2"/>
</dbReference>
<dbReference type="SUPFAM" id="SSF52047">
    <property type="entry name" value="RNI-like"/>
    <property type="match status" value="1"/>
</dbReference>
<evidence type="ECO:0000256" key="20">
    <source>
        <dbReference type="SAM" id="MobiDB-lite"/>
    </source>
</evidence>
<dbReference type="PROSITE" id="PS50011">
    <property type="entry name" value="PROTEIN_KINASE_DOM"/>
    <property type="match status" value="2"/>
</dbReference>
<dbReference type="GO" id="GO:0001653">
    <property type="term" value="F:peptide receptor activity"/>
    <property type="evidence" value="ECO:0007669"/>
    <property type="project" value="UniProtKB-ARBA"/>
</dbReference>
<dbReference type="SUPFAM" id="SSF52058">
    <property type="entry name" value="L domain-like"/>
    <property type="match status" value="3"/>
</dbReference>
<dbReference type="FunFam" id="3.80.10.10:FF:000905">
    <property type="entry name" value="Receptor-like protein kinase 7"/>
    <property type="match status" value="1"/>
</dbReference>
<dbReference type="SUPFAM" id="SSF56112">
    <property type="entry name" value="Protein kinase-like (PK-like)"/>
    <property type="match status" value="2"/>
</dbReference>
<dbReference type="GO" id="GO:0009791">
    <property type="term" value="P:post-embryonic development"/>
    <property type="evidence" value="ECO:0007669"/>
    <property type="project" value="UniProtKB-ARBA"/>
</dbReference>
<dbReference type="FunFam" id="3.80.10.10:FF:000095">
    <property type="entry name" value="LRR receptor-like serine/threonine-protein kinase GSO1"/>
    <property type="match status" value="1"/>
</dbReference>
<dbReference type="FunFam" id="3.30.200.20:FF:000530">
    <property type="entry name" value="receptor protein-tyrosine kinase CEPR1"/>
    <property type="match status" value="1"/>
</dbReference>
<evidence type="ECO:0000256" key="2">
    <source>
        <dbReference type="ARBA" id="ARBA00008684"/>
    </source>
</evidence>
<evidence type="ECO:0000256" key="13">
    <source>
        <dbReference type="ARBA" id="ARBA00022989"/>
    </source>
</evidence>
<dbReference type="PROSITE" id="PS00107">
    <property type="entry name" value="PROTEIN_KINASE_ATP"/>
    <property type="match status" value="1"/>
</dbReference>
<keyword evidence="9" id="KW-0677">Repeat</keyword>
<dbReference type="Pfam" id="PF23598">
    <property type="entry name" value="LRR_14"/>
    <property type="match status" value="1"/>
</dbReference>
<dbReference type="FunFam" id="3.30.200.20:FF:000540">
    <property type="entry name" value="Receptor-like protein kinase HAIKU2"/>
    <property type="match status" value="1"/>
</dbReference>
<dbReference type="EMBL" id="CP039355">
    <property type="protein sequence ID" value="QCE16011.1"/>
    <property type="molecule type" value="Genomic_DNA"/>
</dbReference>
<evidence type="ECO:0000256" key="15">
    <source>
        <dbReference type="ARBA" id="ARBA00023170"/>
    </source>
</evidence>
<dbReference type="SMART" id="SM00220">
    <property type="entry name" value="S_TKc"/>
    <property type="match status" value="2"/>
</dbReference>
<evidence type="ECO:0000256" key="8">
    <source>
        <dbReference type="ARBA" id="ARBA00022729"/>
    </source>
</evidence>
<feature type="transmembrane region" description="Helical" evidence="21">
    <location>
        <begin position="1010"/>
        <end position="1032"/>
    </location>
</feature>
<evidence type="ECO:0000256" key="4">
    <source>
        <dbReference type="ARBA" id="ARBA00022527"/>
    </source>
</evidence>
<accession>A0A4D6NSU4</accession>
<keyword evidence="11 24" id="KW-0418">Kinase</keyword>
<dbReference type="InterPro" id="IPR001611">
    <property type="entry name" value="Leu-rich_rpt"/>
</dbReference>
<evidence type="ECO:0000313" key="24">
    <source>
        <dbReference type="EMBL" id="QCE16011.1"/>
    </source>
</evidence>
<comment type="subcellular location">
    <subcellularLocation>
        <location evidence="1">Membrane</location>
        <topology evidence="1">Single-pass membrane protein</topology>
    </subcellularLocation>
</comment>
<evidence type="ECO:0000256" key="1">
    <source>
        <dbReference type="ARBA" id="ARBA00004167"/>
    </source>
</evidence>
<evidence type="ECO:0000313" key="25">
    <source>
        <dbReference type="Proteomes" id="UP000501690"/>
    </source>
</evidence>
<dbReference type="InterPro" id="IPR000719">
    <property type="entry name" value="Prot_kinase_dom"/>
</dbReference>
<feature type="signal peptide" evidence="22">
    <location>
        <begin position="1"/>
        <end position="19"/>
    </location>
</feature>
<proteinExistence type="inferred from homology"/>
<dbReference type="GO" id="GO:0033612">
    <property type="term" value="F:receptor serine/threonine kinase binding"/>
    <property type="evidence" value="ECO:0007669"/>
    <property type="project" value="TreeGrafter"/>
</dbReference>
<dbReference type="PANTHER" id="PTHR48056:SF41">
    <property type="entry name" value="RECEPTOR-LIKE PROTEIN KINASE HAIKU2"/>
    <property type="match status" value="1"/>
</dbReference>
<dbReference type="InterPro" id="IPR055414">
    <property type="entry name" value="LRR_R13L4/SHOC2-like"/>
</dbReference>
<feature type="domain" description="Protein kinase" evidence="23">
    <location>
        <begin position="665"/>
        <end position="957"/>
    </location>
</feature>
<keyword evidence="25" id="KW-1185">Reference proteome</keyword>
<feature type="binding site" evidence="19">
    <location>
        <position position="693"/>
    </location>
    <ligand>
        <name>ATP</name>
        <dbReference type="ChEBI" id="CHEBI:30616"/>
    </ligand>
</feature>
<keyword evidence="4" id="KW-0723">Serine/threonine-protein kinase</keyword>
<dbReference type="InterPro" id="IPR008271">
    <property type="entry name" value="Ser/Thr_kinase_AS"/>
</dbReference>